<evidence type="ECO:0000313" key="2">
    <source>
        <dbReference type="Proteomes" id="UP000683925"/>
    </source>
</evidence>
<reference evidence="1" key="1">
    <citation type="submission" date="2021-01" db="EMBL/GenBank/DDBJ databases">
        <authorList>
            <consortium name="Genoscope - CEA"/>
            <person name="William W."/>
        </authorList>
    </citation>
    <scope>NUCLEOTIDE SEQUENCE</scope>
</reference>
<dbReference type="EMBL" id="CAJJDP010000147">
    <property type="protein sequence ID" value="CAD8208938.1"/>
    <property type="molecule type" value="Genomic_DNA"/>
</dbReference>
<sequence length="280" mass="33568">MSRNRTNGPGRPQKPKEDEQEIFLDNNYIATNQLALKLMEIFSQFATYRLLTKTGPNKERNNDQIKLRRKNVEKVQSKLREQLKIQEDYTFFLKDLDSCTLQYDIANDQLVDLNKFKLNKDEFKDLNIKDSVLKSIELVSNQLNPELQIFLIEFVKQYSLQQDDEDEFKKGFLNYILTNQHKYQEVINWSKLYDMAYDEKLELLKLQVVSFKEKYMVYEQNPTKKYKVIEKRETQLKQDQSQIQKLENYKGNHKSLQLFINDIADTLKEFWLQSDQESKT</sequence>
<proteinExistence type="predicted"/>
<dbReference type="AlphaFoldDB" id="A0A8S1Y727"/>
<dbReference type="OMA" id="IQEDYTF"/>
<keyword evidence="2" id="KW-1185">Reference proteome</keyword>
<comment type="caution">
    <text evidence="1">The sequence shown here is derived from an EMBL/GenBank/DDBJ whole genome shotgun (WGS) entry which is preliminary data.</text>
</comment>
<dbReference type="Proteomes" id="UP000683925">
    <property type="component" value="Unassembled WGS sequence"/>
</dbReference>
<name>A0A8S1Y727_PAROT</name>
<dbReference type="OrthoDB" id="300440at2759"/>
<protein>
    <submittedName>
        <fullName evidence="1">Uncharacterized protein</fullName>
    </submittedName>
</protein>
<accession>A0A8S1Y727</accession>
<evidence type="ECO:0000313" key="1">
    <source>
        <dbReference type="EMBL" id="CAD8208938.1"/>
    </source>
</evidence>
<organism evidence="1 2">
    <name type="scientific">Paramecium octaurelia</name>
    <dbReference type="NCBI Taxonomy" id="43137"/>
    <lineage>
        <taxon>Eukaryota</taxon>
        <taxon>Sar</taxon>
        <taxon>Alveolata</taxon>
        <taxon>Ciliophora</taxon>
        <taxon>Intramacronucleata</taxon>
        <taxon>Oligohymenophorea</taxon>
        <taxon>Peniculida</taxon>
        <taxon>Parameciidae</taxon>
        <taxon>Paramecium</taxon>
    </lineage>
</organism>
<gene>
    <name evidence="1" type="ORF">POCTA_138.1.T1450146</name>
</gene>